<evidence type="ECO:0000313" key="2">
    <source>
        <dbReference type="EnsemblPlants" id="AES79167"/>
    </source>
</evidence>
<reference evidence="1 3" key="1">
    <citation type="journal article" date="2011" name="Nature">
        <title>The Medicago genome provides insight into the evolution of rhizobial symbioses.</title>
        <authorList>
            <person name="Young N.D."/>
            <person name="Debelle F."/>
            <person name="Oldroyd G.E."/>
            <person name="Geurts R."/>
            <person name="Cannon S.B."/>
            <person name="Udvardi M.K."/>
            <person name="Benedito V.A."/>
            <person name="Mayer K.F."/>
            <person name="Gouzy J."/>
            <person name="Schoof H."/>
            <person name="Van de Peer Y."/>
            <person name="Proost S."/>
            <person name="Cook D.R."/>
            <person name="Meyers B.C."/>
            <person name="Spannagl M."/>
            <person name="Cheung F."/>
            <person name="De Mita S."/>
            <person name="Krishnakumar V."/>
            <person name="Gundlach H."/>
            <person name="Zhou S."/>
            <person name="Mudge J."/>
            <person name="Bharti A.K."/>
            <person name="Murray J.D."/>
            <person name="Naoumkina M.A."/>
            <person name="Rosen B."/>
            <person name="Silverstein K.A."/>
            <person name="Tang H."/>
            <person name="Rombauts S."/>
            <person name="Zhao P.X."/>
            <person name="Zhou P."/>
            <person name="Barbe V."/>
            <person name="Bardou P."/>
            <person name="Bechner M."/>
            <person name="Bellec A."/>
            <person name="Berger A."/>
            <person name="Berges H."/>
            <person name="Bidwell S."/>
            <person name="Bisseling T."/>
            <person name="Choisne N."/>
            <person name="Couloux A."/>
            <person name="Denny R."/>
            <person name="Deshpande S."/>
            <person name="Dai X."/>
            <person name="Doyle J.J."/>
            <person name="Dudez A.M."/>
            <person name="Farmer A.D."/>
            <person name="Fouteau S."/>
            <person name="Franken C."/>
            <person name="Gibelin C."/>
            <person name="Gish J."/>
            <person name="Goldstein S."/>
            <person name="Gonzalez A.J."/>
            <person name="Green P.J."/>
            <person name="Hallab A."/>
            <person name="Hartog M."/>
            <person name="Hua A."/>
            <person name="Humphray S.J."/>
            <person name="Jeong D.H."/>
            <person name="Jing Y."/>
            <person name="Jocker A."/>
            <person name="Kenton S.M."/>
            <person name="Kim D.J."/>
            <person name="Klee K."/>
            <person name="Lai H."/>
            <person name="Lang C."/>
            <person name="Lin S."/>
            <person name="Macmil S.L."/>
            <person name="Magdelenat G."/>
            <person name="Matthews L."/>
            <person name="McCorrison J."/>
            <person name="Monaghan E.L."/>
            <person name="Mun J.H."/>
            <person name="Najar F.Z."/>
            <person name="Nicholson C."/>
            <person name="Noirot C."/>
            <person name="O'Bleness M."/>
            <person name="Paule C.R."/>
            <person name="Poulain J."/>
            <person name="Prion F."/>
            <person name="Qin B."/>
            <person name="Qu C."/>
            <person name="Retzel E.F."/>
            <person name="Riddle C."/>
            <person name="Sallet E."/>
            <person name="Samain S."/>
            <person name="Samson N."/>
            <person name="Sanders I."/>
            <person name="Saurat O."/>
            <person name="Scarpelli C."/>
            <person name="Schiex T."/>
            <person name="Segurens B."/>
            <person name="Severin A.J."/>
            <person name="Sherrier D.J."/>
            <person name="Shi R."/>
            <person name="Sims S."/>
            <person name="Singer S.R."/>
            <person name="Sinharoy S."/>
            <person name="Sterck L."/>
            <person name="Viollet A."/>
            <person name="Wang B.B."/>
            <person name="Wang K."/>
            <person name="Wang M."/>
            <person name="Wang X."/>
            <person name="Warfsmann J."/>
            <person name="Weissenbach J."/>
            <person name="White D.D."/>
            <person name="White J.D."/>
            <person name="Wiley G.B."/>
            <person name="Wincker P."/>
            <person name="Xing Y."/>
            <person name="Yang L."/>
            <person name="Yao Z."/>
            <person name="Ying F."/>
            <person name="Zhai J."/>
            <person name="Zhou L."/>
            <person name="Zuber A."/>
            <person name="Denarie J."/>
            <person name="Dixon R.A."/>
            <person name="May G.D."/>
            <person name="Schwartz D.C."/>
            <person name="Rogers J."/>
            <person name="Quetier F."/>
            <person name="Town C.D."/>
            <person name="Roe B.A."/>
        </authorList>
    </citation>
    <scope>NUCLEOTIDE SEQUENCE [LARGE SCALE GENOMIC DNA]</scope>
    <source>
        <strain evidence="1">A17</strain>
        <strain evidence="2 3">cv. Jemalong A17</strain>
    </source>
</reference>
<dbReference type="Pfam" id="PF05056">
    <property type="entry name" value="DUF674"/>
    <property type="match status" value="1"/>
</dbReference>
<dbReference type="InterPro" id="IPR007750">
    <property type="entry name" value="DUF674"/>
</dbReference>
<gene>
    <name evidence="2" type="primary">11418753</name>
    <name evidence="1" type="ordered locus">MTR_7g058710</name>
</gene>
<protein>
    <submittedName>
        <fullName evidence="1">DUF674 family protein</fullName>
    </submittedName>
</protein>
<dbReference type="PaxDb" id="3880-AES79167"/>
<dbReference type="PANTHER" id="PTHR33103:SF27">
    <property type="entry name" value="OS04G0594700 PROTEIN"/>
    <property type="match status" value="1"/>
</dbReference>
<reference evidence="2" key="3">
    <citation type="submission" date="2015-04" db="UniProtKB">
        <authorList>
            <consortium name="EnsemblPlants"/>
        </authorList>
    </citation>
    <scope>IDENTIFICATION</scope>
    <source>
        <strain evidence="2">cv. Jemalong A17</strain>
    </source>
</reference>
<dbReference type="Proteomes" id="UP000002051">
    <property type="component" value="Unassembled WGS sequence"/>
</dbReference>
<dbReference type="OrthoDB" id="1277335at2759"/>
<reference evidence="1 3" key="2">
    <citation type="journal article" date="2014" name="BMC Genomics">
        <title>An improved genome release (version Mt4.0) for the model legume Medicago truncatula.</title>
        <authorList>
            <person name="Tang H."/>
            <person name="Krishnakumar V."/>
            <person name="Bidwell S."/>
            <person name="Rosen B."/>
            <person name="Chan A."/>
            <person name="Zhou S."/>
            <person name="Gentzbittel L."/>
            <person name="Childs K.L."/>
            <person name="Yandell M."/>
            <person name="Gundlach H."/>
            <person name="Mayer K.F."/>
            <person name="Schwartz D.C."/>
            <person name="Town C.D."/>
        </authorList>
    </citation>
    <scope>GENOME REANNOTATION</scope>
    <source>
        <strain evidence="2 3">cv. Jemalong A17</strain>
    </source>
</reference>
<dbReference type="HOGENOM" id="CLU_030757_1_1_1"/>
<accession>G7L1B1</accession>
<sequence length="484" mass="53823">MASSSATKSVDKVTLRVMVDKERNKVLYAEAGKDFIEVLFSFLTLPLGTAVKFGSISSLYQSVANLDEQYLWTRTCKEMLLRPRNSMESYCQKMKLNIDDTEPMKHFICGNWDCVRKERGNLLSIFRNQMCSCGRVMDKVFSPPPQLESLRLGSGLVKETAAFIISDDLCVMPNDFGTVIQLLQKLEISDIDAITEQTVDISKKEVIDILKLSLVSKTSLTDLIFKKKYSEVVNGLKDPICKIGKATSEGGRQISVKVVRRKSTGDILFAEAGDDFINFIFSFLTLPLGGVLHMLEGFSSLNSIDNLYKSLTELSSECYLILKHLKEKLISPPIAAQFGFDNQIIPIGVASSPVYYCHSYIHIGQYTRALTASNTHIVRYPAEKFVLLNLVDPKLSASNASSRGEFAKGPSVYMVTVDLAITPMSSFTAISHLNSSNVSLNDVEERVVRIGQKEGLCILKAWMNSTSGMTNGLNQFITNIKEEK</sequence>
<proteinExistence type="predicted"/>
<dbReference type="eggNOG" id="ENOG502RI50">
    <property type="taxonomic scope" value="Eukaryota"/>
</dbReference>
<name>G7L1B1_MEDTR</name>
<evidence type="ECO:0000313" key="1">
    <source>
        <dbReference type="EMBL" id="AES79167.1"/>
    </source>
</evidence>
<dbReference type="KEGG" id="mtr:11418753"/>
<keyword evidence="3" id="KW-1185">Reference proteome</keyword>
<dbReference type="EMBL" id="CM001223">
    <property type="protein sequence ID" value="AES79167.1"/>
    <property type="molecule type" value="Genomic_DNA"/>
</dbReference>
<organism evidence="1 3">
    <name type="scientific">Medicago truncatula</name>
    <name type="common">Barrel medic</name>
    <name type="synonym">Medicago tribuloides</name>
    <dbReference type="NCBI Taxonomy" id="3880"/>
    <lineage>
        <taxon>Eukaryota</taxon>
        <taxon>Viridiplantae</taxon>
        <taxon>Streptophyta</taxon>
        <taxon>Embryophyta</taxon>
        <taxon>Tracheophyta</taxon>
        <taxon>Spermatophyta</taxon>
        <taxon>Magnoliopsida</taxon>
        <taxon>eudicotyledons</taxon>
        <taxon>Gunneridae</taxon>
        <taxon>Pentapetalae</taxon>
        <taxon>rosids</taxon>
        <taxon>fabids</taxon>
        <taxon>Fabales</taxon>
        <taxon>Fabaceae</taxon>
        <taxon>Papilionoideae</taxon>
        <taxon>50 kb inversion clade</taxon>
        <taxon>NPAAA clade</taxon>
        <taxon>Hologalegina</taxon>
        <taxon>IRL clade</taxon>
        <taxon>Trifolieae</taxon>
        <taxon>Medicago</taxon>
    </lineage>
</organism>
<evidence type="ECO:0000313" key="3">
    <source>
        <dbReference type="Proteomes" id="UP000002051"/>
    </source>
</evidence>
<dbReference type="EnsemblPlants" id="AES79167">
    <property type="protein sequence ID" value="AES79167"/>
    <property type="gene ID" value="MTR_7g058710"/>
</dbReference>
<dbReference type="PANTHER" id="PTHR33103">
    <property type="entry name" value="OS01G0153900 PROTEIN"/>
    <property type="match status" value="1"/>
</dbReference>
<dbReference type="OMA" id="CTFLSYY"/>
<dbReference type="AlphaFoldDB" id="G7L1B1"/>